<feature type="binding site" evidence="12">
    <location>
        <position position="273"/>
    </location>
    <ligand>
        <name>ATP</name>
        <dbReference type="ChEBI" id="CHEBI:30616"/>
    </ligand>
</feature>
<evidence type="ECO:0000256" key="2">
    <source>
        <dbReference type="ARBA" id="ARBA00005594"/>
    </source>
</evidence>
<feature type="binding site" evidence="12">
    <location>
        <position position="30"/>
    </location>
    <ligand>
        <name>Zn(2+)</name>
        <dbReference type="ChEBI" id="CHEBI:29105"/>
    </ligand>
</feature>
<dbReference type="SMART" id="SM00840">
    <property type="entry name" value="DALR_2"/>
    <property type="match status" value="1"/>
</dbReference>
<dbReference type="GO" id="GO:0008270">
    <property type="term" value="F:zinc ion binding"/>
    <property type="evidence" value="ECO:0007669"/>
    <property type="project" value="UniProtKB-UniRule"/>
</dbReference>
<evidence type="ECO:0000256" key="7">
    <source>
        <dbReference type="ARBA" id="ARBA00022741"/>
    </source>
</evidence>
<dbReference type="FunFam" id="3.40.50.620:FF:000009">
    <property type="entry name" value="Cysteine--tRNA ligase"/>
    <property type="match status" value="1"/>
</dbReference>
<dbReference type="Pfam" id="PF09190">
    <property type="entry name" value="DALR_2"/>
    <property type="match status" value="1"/>
</dbReference>
<dbReference type="GO" id="GO:0005524">
    <property type="term" value="F:ATP binding"/>
    <property type="evidence" value="ECO:0007669"/>
    <property type="project" value="UniProtKB-UniRule"/>
</dbReference>
<keyword evidence="11 12" id="KW-0030">Aminoacyl-tRNA synthetase</keyword>
<dbReference type="HOGENOM" id="CLU_013528_0_1_6"/>
<comment type="similarity">
    <text evidence="2 12">Belongs to the class-I aminoacyl-tRNA synthetase family.</text>
</comment>
<comment type="caution">
    <text evidence="15">The sequence shown here is derived from an EMBL/GenBank/DDBJ whole genome shotgun (WGS) entry which is preliminary data.</text>
</comment>
<comment type="subunit">
    <text evidence="3 12">Monomer.</text>
</comment>
<dbReference type="Gene3D" id="1.20.120.1910">
    <property type="entry name" value="Cysteine-tRNA ligase, C-terminal anti-codon recognition domain"/>
    <property type="match status" value="1"/>
</dbReference>
<dbReference type="STRING" id="396323.VH98_03065"/>
<evidence type="ECO:0000256" key="4">
    <source>
        <dbReference type="ARBA" id="ARBA00022490"/>
    </source>
</evidence>
<gene>
    <name evidence="12" type="primary">cysS</name>
    <name evidence="15" type="ORF">P255_01579</name>
</gene>
<evidence type="ECO:0000313" key="16">
    <source>
        <dbReference type="Proteomes" id="UP000018418"/>
    </source>
</evidence>
<evidence type="ECO:0000256" key="5">
    <source>
        <dbReference type="ARBA" id="ARBA00022598"/>
    </source>
</evidence>
<dbReference type="GO" id="GO:0004817">
    <property type="term" value="F:cysteine-tRNA ligase activity"/>
    <property type="evidence" value="ECO:0007669"/>
    <property type="project" value="UniProtKB-UniRule"/>
</dbReference>
<dbReference type="GO" id="GO:0005829">
    <property type="term" value="C:cytosol"/>
    <property type="evidence" value="ECO:0007669"/>
    <property type="project" value="TreeGrafter"/>
</dbReference>
<evidence type="ECO:0000256" key="6">
    <source>
        <dbReference type="ARBA" id="ARBA00022723"/>
    </source>
</evidence>
<evidence type="ECO:0000256" key="3">
    <source>
        <dbReference type="ARBA" id="ARBA00011245"/>
    </source>
</evidence>
<dbReference type="PRINTS" id="PR00983">
    <property type="entry name" value="TRNASYNTHCYS"/>
</dbReference>
<dbReference type="InterPro" id="IPR032678">
    <property type="entry name" value="tRNA-synt_1_cat_dom"/>
</dbReference>
<dbReference type="PANTHER" id="PTHR10890">
    <property type="entry name" value="CYSTEINYL-TRNA SYNTHETASE"/>
    <property type="match status" value="1"/>
</dbReference>
<dbReference type="Proteomes" id="UP000018418">
    <property type="component" value="Unassembled WGS sequence"/>
</dbReference>
<dbReference type="InterPro" id="IPR056411">
    <property type="entry name" value="CysS_C"/>
</dbReference>
<evidence type="ECO:0000313" key="15">
    <source>
        <dbReference type="EMBL" id="ESK51073.1"/>
    </source>
</evidence>
<dbReference type="SUPFAM" id="SSF47323">
    <property type="entry name" value="Anticodon-binding domain of a subclass of class I aminoacyl-tRNA synthetases"/>
    <property type="match status" value="1"/>
</dbReference>
<dbReference type="EC" id="6.1.1.16" evidence="12"/>
<dbReference type="AlphaFoldDB" id="V2U9C4"/>
<name>V2U9C4_9GAMM</name>
<keyword evidence="7 12" id="KW-0547">Nucleotide-binding</keyword>
<dbReference type="SUPFAM" id="SSF52374">
    <property type="entry name" value="Nucleotidylyl transferase"/>
    <property type="match status" value="1"/>
</dbReference>
<dbReference type="EMBL" id="AYEU01000006">
    <property type="protein sequence ID" value="ESK51073.1"/>
    <property type="molecule type" value="Genomic_DNA"/>
</dbReference>
<keyword evidence="8 12" id="KW-0862">Zinc</keyword>
<evidence type="ECO:0000256" key="10">
    <source>
        <dbReference type="ARBA" id="ARBA00022917"/>
    </source>
</evidence>
<dbReference type="InterPro" id="IPR014729">
    <property type="entry name" value="Rossmann-like_a/b/a_fold"/>
</dbReference>
<keyword evidence="13" id="KW-0175">Coiled coil</keyword>
<dbReference type="RefSeq" id="WP_004900681.1">
    <property type="nucleotide sequence ID" value="NZ_BBTI01000002.1"/>
</dbReference>
<dbReference type="OrthoDB" id="9815130at2"/>
<proteinExistence type="inferred from homology"/>
<evidence type="ECO:0000256" key="13">
    <source>
        <dbReference type="SAM" id="Coils"/>
    </source>
</evidence>
<dbReference type="CDD" id="cd07963">
    <property type="entry name" value="Anticodon_Ia_Cys"/>
    <property type="match status" value="1"/>
</dbReference>
<comment type="catalytic activity">
    <reaction evidence="12">
        <text>tRNA(Cys) + L-cysteine + ATP = L-cysteinyl-tRNA(Cys) + AMP + diphosphate</text>
        <dbReference type="Rhea" id="RHEA:17773"/>
        <dbReference type="Rhea" id="RHEA-COMP:9661"/>
        <dbReference type="Rhea" id="RHEA-COMP:9679"/>
        <dbReference type="ChEBI" id="CHEBI:30616"/>
        <dbReference type="ChEBI" id="CHEBI:33019"/>
        <dbReference type="ChEBI" id="CHEBI:35235"/>
        <dbReference type="ChEBI" id="CHEBI:78442"/>
        <dbReference type="ChEBI" id="CHEBI:78517"/>
        <dbReference type="ChEBI" id="CHEBI:456215"/>
        <dbReference type="EC" id="6.1.1.16"/>
    </reaction>
</comment>
<evidence type="ECO:0000256" key="11">
    <source>
        <dbReference type="ARBA" id="ARBA00023146"/>
    </source>
</evidence>
<feature type="domain" description="Cysteinyl-tRNA synthetase class Ia DALR" evidence="14">
    <location>
        <begin position="349"/>
        <end position="411"/>
    </location>
</feature>
<dbReference type="CDD" id="cd00672">
    <property type="entry name" value="CysRS_core"/>
    <property type="match status" value="1"/>
</dbReference>
<dbReference type="Gene3D" id="3.40.50.620">
    <property type="entry name" value="HUPs"/>
    <property type="match status" value="1"/>
</dbReference>
<feature type="binding site" evidence="12">
    <location>
        <position position="213"/>
    </location>
    <ligand>
        <name>Zn(2+)</name>
        <dbReference type="ChEBI" id="CHEBI:29105"/>
    </ligand>
</feature>
<keyword evidence="5 12" id="KW-0436">Ligase</keyword>
<feature type="coiled-coil region" evidence="13">
    <location>
        <begin position="420"/>
        <end position="447"/>
    </location>
</feature>
<evidence type="ECO:0000256" key="8">
    <source>
        <dbReference type="ARBA" id="ARBA00022833"/>
    </source>
</evidence>
<comment type="subcellular location">
    <subcellularLocation>
        <location evidence="1 12">Cytoplasm</location>
    </subcellularLocation>
</comment>
<keyword evidence="9 12" id="KW-0067">ATP-binding</keyword>
<evidence type="ECO:0000256" key="1">
    <source>
        <dbReference type="ARBA" id="ARBA00004496"/>
    </source>
</evidence>
<dbReference type="NCBIfam" id="TIGR00435">
    <property type="entry name" value="cysS"/>
    <property type="match status" value="1"/>
</dbReference>
<dbReference type="PATRIC" id="fig|1341683.3.peg.1561"/>
<dbReference type="GO" id="GO:0006423">
    <property type="term" value="P:cysteinyl-tRNA aminoacylation"/>
    <property type="evidence" value="ECO:0007669"/>
    <property type="project" value="UniProtKB-UniRule"/>
</dbReference>
<feature type="binding site" evidence="12">
    <location>
        <position position="238"/>
    </location>
    <ligand>
        <name>Zn(2+)</name>
        <dbReference type="ChEBI" id="CHEBI:29105"/>
    </ligand>
</feature>
<accession>V2U9C4</accession>
<keyword evidence="16" id="KW-1185">Reference proteome</keyword>
<dbReference type="InterPro" id="IPR015273">
    <property type="entry name" value="Cys-tRNA-synt_Ia_DALR"/>
</dbReference>
<keyword evidence="4 12" id="KW-0963">Cytoplasm</keyword>
<evidence type="ECO:0000259" key="14">
    <source>
        <dbReference type="SMART" id="SM00840"/>
    </source>
</evidence>
<feature type="short sequence motif" description="'KMSKS' region" evidence="12">
    <location>
        <begin position="270"/>
        <end position="274"/>
    </location>
</feature>
<dbReference type="InterPro" id="IPR009080">
    <property type="entry name" value="tRNAsynth_Ia_anticodon-bd"/>
</dbReference>
<dbReference type="InterPro" id="IPR015803">
    <property type="entry name" value="Cys-tRNA-ligase"/>
</dbReference>
<feature type="short sequence motif" description="'HIGH' region" evidence="12">
    <location>
        <begin position="32"/>
        <end position="42"/>
    </location>
</feature>
<keyword evidence="10 12" id="KW-0648">Protein biosynthesis</keyword>
<sequence>MQPFVLYNSEQRKKVEFVPRKAGHIDMYVCGMTVYDYCHIGHARVMVAFDYIIRFLRSQGWNVKYVRNITDIDDKIIKRANENGESITALTDRFIQAMNEDAENLGCLHPDEAPRATEYIDQMQNMIGNLVEKGAAYPASNGDVYFQVEKFAKYGRLSGRKLDDMQAGASERVDVEVEKKHPFDFVLWKHAKANEPAWASPWGQGRPGWHIECSAMSTCCLGNHFDIHGGGSDLMFPHHENEIAQSEASTGEQYVNYWMHVGFINVDGEKMSKSLGNFFTIRDVMDKFHPEVIRYFIVSSHYRSPVNFSDVALKEAKTTLSRFYHSFKAYQQVYGEKTVETLDNELVERFNSAMRDDFNTAEAIAVLFEVNKELNRAVKEENAEQAAVYYSTLRHLTNILGLVQHNVEDFLKSDIGQDALGLSEEQIEDLIQQRQDAKKAKDFAKADGIRQSLLDQGVVLEDTRQGTVWRRAD</sequence>
<feature type="binding site" evidence="12">
    <location>
        <position position="242"/>
    </location>
    <ligand>
        <name>Zn(2+)</name>
        <dbReference type="ChEBI" id="CHEBI:29105"/>
    </ligand>
</feature>
<organism evidence="15 16">
    <name type="scientific">Acinetobacter brisouii CIP 110357</name>
    <dbReference type="NCBI Taxonomy" id="1341683"/>
    <lineage>
        <taxon>Bacteria</taxon>
        <taxon>Pseudomonadati</taxon>
        <taxon>Pseudomonadota</taxon>
        <taxon>Gammaproteobacteria</taxon>
        <taxon>Moraxellales</taxon>
        <taxon>Moraxellaceae</taxon>
        <taxon>Acinetobacter</taxon>
    </lineage>
</organism>
<dbReference type="Pfam" id="PF01406">
    <property type="entry name" value="tRNA-synt_1e"/>
    <property type="match status" value="1"/>
</dbReference>
<reference evidence="15 16" key="1">
    <citation type="submission" date="2013-10" db="EMBL/GenBank/DDBJ databases">
        <title>The Genome Sequence of Acinetobacter brisouii CIP 110357.</title>
        <authorList>
            <consortium name="The Broad Institute Genomics Platform"/>
            <consortium name="The Broad Institute Genome Sequencing Center for Infectious Disease"/>
            <person name="Cerqueira G."/>
            <person name="Feldgarden M."/>
            <person name="Courvalin P."/>
            <person name="Grillot-Courvalin C."/>
            <person name="Clermont D."/>
            <person name="Rocha E."/>
            <person name="Yoon E.-J."/>
            <person name="Nemec A."/>
            <person name="Young S.K."/>
            <person name="Zeng Q."/>
            <person name="Gargeya S."/>
            <person name="Fitzgerald M."/>
            <person name="Abouelleil A."/>
            <person name="Alvarado L."/>
            <person name="Berlin A.M."/>
            <person name="Chapman S.B."/>
            <person name="Gainer-Dewar J."/>
            <person name="Goldberg J."/>
            <person name="Gnerre S."/>
            <person name="Griggs A."/>
            <person name="Gujja S."/>
            <person name="Hansen M."/>
            <person name="Howarth C."/>
            <person name="Imamovic A."/>
            <person name="Ireland A."/>
            <person name="Larimer J."/>
            <person name="McCowan C."/>
            <person name="Murphy C."/>
            <person name="Pearson M."/>
            <person name="Poon T.W."/>
            <person name="Priest M."/>
            <person name="Roberts A."/>
            <person name="Saif S."/>
            <person name="Shea T."/>
            <person name="Sykes S."/>
            <person name="Wortman J."/>
            <person name="Nusbaum C."/>
            <person name="Birren B."/>
        </authorList>
    </citation>
    <scope>NUCLEOTIDE SEQUENCE [LARGE SCALE GENOMIC DNA]</scope>
    <source>
        <strain evidence="15 16">CIP 110357</strain>
    </source>
</reference>
<protein>
    <recommendedName>
        <fullName evidence="12">Cysteine--tRNA ligase</fullName>
        <ecNumber evidence="12">6.1.1.16</ecNumber>
    </recommendedName>
    <alternativeName>
        <fullName evidence="12">Cysteinyl-tRNA synthetase</fullName>
        <shortName evidence="12">CysRS</shortName>
    </alternativeName>
</protein>
<comment type="cofactor">
    <cofactor evidence="12">
        <name>Zn(2+)</name>
        <dbReference type="ChEBI" id="CHEBI:29105"/>
    </cofactor>
    <text evidence="12">Binds 1 zinc ion per subunit.</text>
</comment>
<dbReference type="Pfam" id="PF23493">
    <property type="entry name" value="CysS_C"/>
    <property type="match status" value="1"/>
</dbReference>
<dbReference type="HAMAP" id="MF_00041">
    <property type="entry name" value="Cys_tRNA_synth"/>
    <property type="match status" value="1"/>
</dbReference>
<evidence type="ECO:0000256" key="9">
    <source>
        <dbReference type="ARBA" id="ARBA00022840"/>
    </source>
</evidence>
<dbReference type="InterPro" id="IPR024909">
    <property type="entry name" value="Cys-tRNA/MSH_ligase"/>
</dbReference>
<keyword evidence="6 12" id="KW-0479">Metal-binding</keyword>
<evidence type="ECO:0000256" key="12">
    <source>
        <dbReference type="HAMAP-Rule" id="MF_00041"/>
    </source>
</evidence>
<dbReference type="PANTHER" id="PTHR10890:SF3">
    <property type="entry name" value="CYSTEINE--TRNA LIGASE, CYTOPLASMIC"/>
    <property type="match status" value="1"/>
</dbReference>